<keyword evidence="5 10" id="KW-0472">Membrane</keyword>
<evidence type="ECO:0000256" key="9">
    <source>
        <dbReference type="RuleBase" id="RU000688"/>
    </source>
</evidence>
<accession>A0ABR0ZG69</accession>
<gene>
    <name evidence="12" type="ORF">HHUSO_G13391</name>
</gene>
<dbReference type="Gene3D" id="1.20.1070.10">
    <property type="entry name" value="Rhodopsin 7-helix transmembrane proteins"/>
    <property type="match status" value="1"/>
</dbReference>
<dbReference type="Pfam" id="PF00001">
    <property type="entry name" value="7tm_1"/>
    <property type="match status" value="1"/>
</dbReference>
<keyword evidence="6 9" id="KW-0675">Receptor</keyword>
<feature type="transmembrane region" description="Helical" evidence="10">
    <location>
        <begin position="92"/>
        <end position="109"/>
    </location>
</feature>
<evidence type="ECO:0000256" key="8">
    <source>
        <dbReference type="ARBA" id="ARBA00023224"/>
    </source>
</evidence>
<dbReference type="InterPro" id="IPR017452">
    <property type="entry name" value="GPCR_Rhodpsn_7TM"/>
</dbReference>
<evidence type="ECO:0000256" key="6">
    <source>
        <dbReference type="ARBA" id="ARBA00023170"/>
    </source>
</evidence>
<sequence length="303" mass="34379">MNNTALLCNISMPRAVETFQMVISIPVLILGLLFNAAALFLLCCKLREWTETKIYMTNLAIADFILLLSLPFKMATYHHIFTKQFCMLLVSVYYVNMYVSILTITAISVDRYIAIKHPFRARTLRSPLKAAAVCLMIWLIIGSFSVMVNTDSKHKNSKLQNKCFQSNASTGLSFKSILLIEIVGFCMPLVILTFCSTQAIHSLSKDISSERRDEKRRGIHVIATNLVVFFICFAPIHVAMFLQHLFKTLDHSNCSLQQQMANFMHVSSCITNTNCCLDAVCYYFVAKEFFLSSSVRTSPQRDN</sequence>
<keyword evidence="4 9" id="KW-0297">G-protein coupled receptor</keyword>
<evidence type="ECO:0000259" key="11">
    <source>
        <dbReference type="PROSITE" id="PS50262"/>
    </source>
</evidence>
<comment type="caution">
    <text evidence="12">The sequence shown here is derived from an EMBL/GenBank/DDBJ whole genome shotgun (WGS) entry which is preliminary data.</text>
</comment>
<dbReference type="PANTHER" id="PTHR24232:SF56">
    <property type="entry name" value="G-PROTEIN COUPLED RECEPTOR 55"/>
    <property type="match status" value="1"/>
</dbReference>
<comment type="similarity">
    <text evidence="9">Belongs to the G-protein coupled receptor 1 family.</text>
</comment>
<feature type="transmembrane region" description="Helical" evidence="10">
    <location>
        <begin position="177"/>
        <end position="200"/>
    </location>
</feature>
<feature type="domain" description="G-protein coupled receptors family 1 profile" evidence="11">
    <location>
        <begin position="34"/>
        <end position="282"/>
    </location>
</feature>
<evidence type="ECO:0000256" key="2">
    <source>
        <dbReference type="ARBA" id="ARBA00022692"/>
    </source>
</evidence>
<proteinExistence type="inferred from homology"/>
<reference evidence="12 13" key="1">
    <citation type="submission" date="2021-05" db="EMBL/GenBank/DDBJ databases">
        <authorList>
            <person name="Zahm M."/>
            <person name="Klopp C."/>
            <person name="Cabau C."/>
            <person name="Kuhl H."/>
            <person name="Suciu R."/>
            <person name="Ciorpac M."/>
            <person name="Holostenco D."/>
            <person name="Gessner J."/>
            <person name="Wuertz S."/>
            <person name="Hohne C."/>
            <person name="Stock M."/>
            <person name="Gislard M."/>
            <person name="Lluch J."/>
            <person name="Milhes M."/>
            <person name="Lampietro C."/>
            <person name="Lopez Roques C."/>
            <person name="Donnadieu C."/>
            <person name="Du K."/>
            <person name="Schartl M."/>
            <person name="Guiguen Y."/>
        </authorList>
    </citation>
    <scope>NUCLEOTIDE SEQUENCE [LARGE SCALE GENOMIC DNA]</scope>
    <source>
        <strain evidence="12">Hh-F2</strain>
        <tissue evidence="12">Blood</tissue>
    </source>
</reference>
<keyword evidence="3 10" id="KW-1133">Transmembrane helix</keyword>
<comment type="subcellular location">
    <subcellularLocation>
        <location evidence="1">Membrane</location>
        <topology evidence="1">Multi-pass membrane protein</topology>
    </subcellularLocation>
</comment>
<evidence type="ECO:0000256" key="10">
    <source>
        <dbReference type="SAM" id="Phobius"/>
    </source>
</evidence>
<dbReference type="PROSITE" id="PS00237">
    <property type="entry name" value="G_PROTEIN_RECEP_F1_1"/>
    <property type="match status" value="1"/>
</dbReference>
<evidence type="ECO:0000313" key="12">
    <source>
        <dbReference type="EMBL" id="KAK6483802.1"/>
    </source>
</evidence>
<dbReference type="PROSITE" id="PS50262">
    <property type="entry name" value="G_PROTEIN_RECEP_F1_2"/>
    <property type="match status" value="1"/>
</dbReference>
<feature type="transmembrane region" description="Helical" evidence="10">
    <location>
        <begin position="54"/>
        <end position="72"/>
    </location>
</feature>
<feature type="transmembrane region" description="Helical" evidence="10">
    <location>
        <begin position="130"/>
        <end position="148"/>
    </location>
</feature>
<dbReference type="SUPFAM" id="SSF81321">
    <property type="entry name" value="Family A G protein-coupled receptor-like"/>
    <property type="match status" value="1"/>
</dbReference>
<keyword evidence="8 9" id="KW-0807">Transducer</keyword>
<protein>
    <submittedName>
        <fullName evidence="12">G-protein coupled receptor 35-like</fullName>
    </submittedName>
</protein>
<evidence type="ECO:0000256" key="3">
    <source>
        <dbReference type="ARBA" id="ARBA00022989"/>
    </source>
</evidence>
<dbReference type="InterPro" id="IPR000276">
    <property type="entry name" value="GPCR_Rhodpsn"/>
</dbReference>
<dbReference type="Proteomes" id="UP001369086">
    <property type="component" value="Unassembled WGS sequence"/>
</dbReference>
<evidence type="ECO:0000256" key="5">
    <source>
        <dbReference type="ARBA" id="ARBA00023136"/>
    </source>
</evidence>
<organism evidence="12 13">
    <name type="scientific">Huso huso</name>
    <name type="common">Beluga</name>
    <name type="synonym">Acipenser huso</name>
    <dbReference type="NCBI Taxonomy" id="61971"/>
    <lineage>
        <taxon>Eukaryota</taxon>
        <taxon>Metazoa</taxon>
        <taxon>Chordata</taxon>
        <taxon>Craniata</taxon>
        <taxon>Vertebrata</taxon>
        <taxon>Euteleostomi</taxon>
        <taxon>Actinopterygii</taxon>
        <taxon>Chondrostei</taxon>
        <taxon>Acipenseriformes</taxon>
        <taxon>Acipenseridae</taxon>
        <taxon>Huso</taxon>
    </lineage>
</organism>
<evidence type="ECO:0000256" key="7">
    <source>
        <dbReference type="ARBA" id="ARBA00023180"/>
    </source>
</evidence>
<evidence type="ECO:0000256" key="1">
    <source>
        <dbReference type="ARBA" id="ARBA00004141"/>
    </source>
</evidence>
<keyword evidence="2 9" id="KW-0812">Transmembrane</keyword>
<evidence type="ECO:0000313" key="13">
    <source>
        <dbReference type="Proteomes" id="UP001369086"/>
    </source>
</evidence>
<evidence type="ECO:0000256" key="4">
    <source>
        <dbReference type="ARBA" id="ARBA00023040"/>
    </source>
</evidence>
<dbReference type="EMBL" id="JAHFZB010000011">
    <property type="protein sequence ID" value="KAK6483802.1"/>
    <property type="molecule type" value="Genomic_DNA"/>
</dbReference>
<name>A0ABR0ZG69_HUSHU</name>
<keyword evidence="13" id="KW-1185">Reference proteome</keyword>
<feature type="transmembrane region" description="Helical" evidence="10">
    <location>
        <begin position="21"/>
        <end position="42"/>
    </location>
</feature>
<dbReference type="PANTHER" id="PTHR24232">
    <property type="entry name" value="G-PROTEIN COUPLED RECEPTOR"/>
    <property type="match status" value="1"/>
</dbReference>
<keyword evidence="7" id="KW-0325">Glycoprotein</keyword>
<feature type="transmembrane region" description="Helical" evidence="10">
    <location>
        <begin position="221"/>
        <end position="246"/>
    </location>
</feature>
<dbReference type="PRINTS" id="PR00237">
    <property type="entry name" value="GPCRRHODOPSN"/>
</dbReference>